<dbReference type="Proteomes" id="UP000249467">
    <property type="component" value="Unassembled WGS sequence"/>
</dbReference>
<reference evidence="3 4" key="2">
    <citation type="submission" date="2018-06" db="EMBL/GenBank/DDBJ databases">
        <title>Metagenomic assembly of (sub)arctic Cyanobacteria and their associated microbiome from non-axenic cultures.</title>
        <authorList>
            <person name="Baurain D."/>
        </authorList>
    </citation>
    <scope>NUCLEOTIDE SEQUENCE [LARGE SCALE GENOMIC DNA]</scope>
    <source>
        <strain evidence="3">ULC066bin1</strain>
    </source>
</reference>
<feature type="domain" description="Endonuclease GajA/Old nuclease/RecF-like AAA" evidence="1">
    <location>
        <begin position="10"/>
        <end position="355"/>
    </location>
</feature>
<dbReference type="CDD" id="cd00267">
    <property type="entry name" value="ABC_ATPase"/>
    <property type="match status" value="1"/>
</dbReference>
<protein>
    <submittedName>
        <fullName evidence="3">Uncharacterized protein</fullName>
    </submittedName>
</protein>
<feature type="domain" description="OLD protein-like TOPRIM" evidence="2">
    <location>
        <begin position="401"/>
        <end position="469"/>
    </location>
</feature>
<gene>
    <name evidence="3" type="ORF">DCF19_18060</name>
</gene>
<dbReference type="AlphaFoldDB" id="A0A2W4W0J7"/>
<dbReference type="SUPFAM" id="SSF52540">
    <property type="entry name" value="P-loop containing nucleoside triphosphate hydrolases"/>
    <property type="match status" value="1"/>
</dbReference>
<dbReference type="InterPro" id="IPR027417">
    <property type="entry name" value="P-loop_NTPase"/>
</dbReference>
<evidence type="ECO:0000259" key="1">
    <source>
        <dbReference type="Pfam" id="PF13175"/>
    </source>
</evidence>
<dbReference type="InterPro" id="IPR051396">
    <property type="entry name" value="Bact_Antivir_Def_Nuclease"/>
</dbReference>
<dbReference type="InterPro" id="IPR041685">
    <property type="entry name" value="AAA_GajA/Old/RecF-like"/>
</dbReference>
<evidence type="ECO:0000313" key="4">
    <source>
        <dbReference type="Proteomes" id="UP000249467"/>
    </source>
</evidence>
<name>A0A2W4W0J7_9CYAN</name>
<evidence type="ECO:0000259" key="2">
    <source>
        <dbReference type="Pfam" id="PF20469"/>
    </source>
</evidence>
<comment type="caution">
    <text evidence="3">The sequence shown here is derived from an EMBL/GenBank/DDBJ whole genome shotgun (WGS) entry which is preliminary data.</text>
</comment>
<proteinExistence type="predicted"/>
<dbReference type="EMBL" id="QBML01000028">
    <property type="protein sequence ID" value="PZO37770.1"/>
    <property type="molecule type" value="Genomic_DNA"/>
</dbReference>
<dbReference type="InterPro" id="IPR034139">
    <property type="entry name" value="TOPRIM_OLD"/>
</dbReference>
<reference evidence="3 4" key="1">
    <citation type="submission" date="2018-04" db="EMBL/GenBank/DDBJ databases">
        <authorList>
            <person name="Go L.Y."/>
            <person name="Mitchell J.A."/>
        </authorList>
    </citation>
    <scope>NUCLEOTIDE SEQUENCE [LARGE SCALE GENOMIC DNA]</scope>
    <source>
        <strain evidence="3">ULC066bin1</strain>
    </source>
</reference>
<dbReference type="Pfam" id="PF20469">
    <property type="entry name" value="OLD-like_TOPRIM"/>
    <property type="match status" value="1"/>
</dbReference>
<dbReference type="PANTHER" id="PTHR43581:SF4">
    <property type="entry name" value="ATP_GTP PHOSPHATASE"/>
    <property type="match status" value="1"/>
</dbReference>
<evidence type="ECO:0000313" key="3">
    <source>
        <dbReference type="EMBL" id="PZO37770.1"/>
    </source>
</evidence>
<sequence length="587" mass="67029">MKLIWSDVLKIKSLRVDGFRSLVDFYIAFDENLTIIVGENDSGKTSLIDCLKVVTQGRSVIPDDITFGKDQLSISVEIENFVFRRIYNRINSGVKEISFDALPTEAFLSVIQERLGNNQLDVNDQEEQNYIRDMARTFGLAVRSNSNIDTLRRSIIEKIENRTGDLVIPNTTFPRFNNIQLDGRQFENISDFFKEVFLKEKQANIWQERIDKDTTIEDFVKSRIHGYSNEISQQLEELGILDKMRIFLRDLTDVKIELMCQPKNLNIDAKVIFLENGNEINIDNKGDGTKRRITMALLEFKKEQSLVLSDDKTVYLLDEPDTHLHVKSQIDLVNTVEAFALSGDQVILTTHSPFIMNSVKPSQVRLLSRYRNNTSIKSLKENPSAITQSLRSLGVENTHLFFSRQIILVEGETEESFISSHYLARTQRTISSGLIKVINAQGIQNIPGFAKAILELHGSEKVYVLYDNDASEDLLALISHLNLPDYQNLQIGYREFEDAFDAPVLHRCWVEYYRECGRNPPPSWCVDAIENLKSHCTTSGDKFSQSLKSLNSEGKKMTKPLLGHALGTHIKLDEIPTVIDKLFTYLC</sequence>
<dbReference type="Pfam" id="PF13175">
    <property type="entry name" value="AAA_15"/>
    <property type="match status" value="1"/>
</dbReference>
<organism evidence="3 4">
    <name type="scientific">Pseudanabaena frigida</name>
    <dbReference type="NCBI Taxonomy" id="945775"/>
    <lineage>
        <taxon>Bacteria</taxon>
        <taxon>Bacillati</taxon>
        <taxon>Cyanobacteriota</taxon>
        <taxon>Cyanophyceae</taxon>
        <taxon>Pseudanabaenales</taxon>
        <taxon>Pseudanabaenaceae</taxon>
        <taxon>Pseudanabaena</taxon>
    </lineage>
</organism>
<dbReference type="PANTHER" id="PTHR43581">
    <property type="entry name" value="ATP/GTP PHOSPHATASE"/>
    <property type="match status" value="1"/>
</dbReference>
<dbReference type="Gene3D" id="3.40.50.300">
    <property type="entry name" value="P-loop containing nucleotide triphosphate hydrolases"/>
    <property type="match status" value="1"/>
</dbReference>
<accession>A0A2W4W0J7</accession>